<gene>
    <name evidence="1" type="ORF">NCTC11165_01655</name>
</gene>
<evidence type="ECO:0000313" key="2">
    <source>
        <dbReference type="Proteomes" id="UP000250358"/>
    </source>
</evidence>
<organism evidence="1 2">
    <name type="scientific">Brevundimonas diminuta</name>
    <name type="common">Pseudomonas diminuta</name>
    <dbReference type="NCBI Taxonomy" id="293"/>
    <lineage>
        <taxon>Bacteria</taxon>
        <taxon>Pseudomonadati</taxon>
        <taxon>Pseudomonadota</taxon>
        <taxon>Alphaproteobacteria</taxon>
        <taxon>Caulobacterales</taxon>
        <taxon>Caulobacteraceae</taxon>
        <taxon>Brevundimonas</taxon>
    </lineage>
</organism>
<protein>
    <submittedName>
        <fullName evidence="1">Uncharacterized protein</fullName>
    </submittedName>
</protein>
<evidence type="ECO:0000313" key="1">
    <source>
        <dbReference type="EMBL" id="SPU44253.1"/>
    </source>
</evidence>
<dbReference type="Proteomes" id="UP000250358">
    <property type="component" value="Unassembled WGS sequence"/>
</dbReference>
<accession>A0A2X1AHB9</accession>
<dbReference type="EMBL" id="UAQM01000011">
    <property type="protein sequence ID" value="SPU44253.1"/>
    <property type="molecule type" value="Genomic_DNA"/>
</dbReference>
<sequence length="70" mass="7927">MPHCRRRAMNDLANDAMRQNFGAVDLQVCISVRSAAERIQKAFIPLVLRGYFYEPAHRRAPLGNAGERIS</sequence>
<dbReference type="AlphaFoldDB" id="A0A2X1AHB9"/>
<proteinExistence type="predicted"/>
<reference evidence="1 2" key="1">
    <citation type="submission" date="2018-06" db="EMBL/GenBank/DDBJ databases">
        <authorList>
            <consortium name="Pathogen Informatics"/>
            <person name="Doyle S."/>
        </authorList>
    </citation>
    <scope>NUCLEOTIDE SEQUENCE [LARGE SCALE GENOMIC DNA]</scope>
    <source>
        <strain evidence="1 2">NCTC11165</strain>
    </source>
</reference>
<name>A0A2X1AHB9_BREDI</name>